<dbReference type="EMBL" id="JAJSOF020000040">
    <property type="protein sequence ID" value="KAJ4426483.1"/>
    <property type="molecule type" value="Genomic_DNA"/>
</dbReference>
<accession>A0ABQ8RXT5</accession>
<protein>
    <submittedName>
        <fullName evidence="2">Uncharacterized protein</fullName>
    </submittedName>
</protein>
<dbReference type="Proteomes" id="UP001148838">
    <property type="component" value="Unassembled WGS sequence"/>
</dbReference>
<comment type="caution">
    <text evidence="2">The sequence shown here is derived from an EMBL/GenBank/DDBJ whole genome shotgun (WGS) entry which is preliminary data.</text>
</comment>
<gene>
    <name evidence="2" type="ORF">ANN_27297</name>
</gene>
<reference evidence="2 3" key="1">
    <citation type="journal article" date="2022" name="Allergy">
        <title>Genome assembly and annotation of Periplaneta americana reveal a comprehensive cockroach allergen profile.</title>
        <authorList>
            <person name="Wang L."/>
            <person name="Xiong Q."/>
            <person name="Saelim N."/>
            <person name="Wang L."/>
            <person name="Nong W."/>
            <person name="Wan A.T."/>
            <person name="Shi M."/>
            <person name="Liu X."/>
            <person name="Cao Q."/>
            <person name="Hui J.H.L."/>
            <person name="Sookrung N."/>
            <person name="Leung T.F."/>
            <person name="Tungtrongchitr A."/>
            <person name="Tsui S.K.W."/>
        </authorList>
    </citation>
    <scope>NUCLEOTIDE SEQUENCE [LARGE SCALE GENOMIC DNA]</scope>
    <source>
        <strain evidence="2">PWHHKU_190912</strain>
    </source>
</reference>
<keyword evidence="3" id="KW-1185">Reference proteome</keyword>
<proteinExistence type="predicted"/>
<sequence>MVTNMFTRSPQKSTRQAARESGLTRFTIQNVLKIELNFRPWKRHYCQDVSVEDCDHRKEIMLGWYEDWPQLFTNIIWSHEIVFHVGGLITVTTGHQRIREPRMRSHEAVLRLQCGVA</sequence>
<evidence type="ECO:0000256" key="1">
    <source>
        <dbReference type="SAM" id="MobiDB-lite"/>
    </source>
</evidence>
<name>A0ABQ8RXT5_PERAM</name>
<evidence type="ECO:0000313" key="3">
    <source>
        <dbReference type="Proteomes" id="UP001148838"/>
    </source>
</evidence>
<feature type="region of interest" description="Disordered" evidence="1">
    <location>
        <begin position="1"/>
        <end position="20"/>
    </location>
</feature>
<organism evidence="2 3">
    <name type="scientific">Periplaneta americana</name>
    <name type="common">American cockroach</name>
    <name type="synonym">Blatta americana</name>
    <dbReference type="NCBI Taxonomy" id="6978"/>
    <lineage>
        <taxon>Eukaryota</taxon>
        <taxon>Metazoa</taxon>
        <taxon>Ecdysozoa</taxon>
        <taxon>Arthropoda</taxon>
        <taxon>Hexapoda</taxon>
        <taxon>Insecta</taxon>
        <taxon>Pterygota</taxon>
        <taxon>Neoptera</taxon>
        <taxon>Polyneoptera</taxon>
        <taxon>Dictyoptera</taxon>
        <taxon>Blattodea</taxon>
        <taxon>Blattoidea</taxon>
        <taxon>Blattidae</taxon>
        <taxon>Blattinae</taxon>
        <taxon>Periplaneta</taxon>
    </lineage>
</organism>
<feature type="compositionally biased region" description="Polar residues" evidence="1">
    <location>
        <begin position="1"/>
        <end position="16"/>
    </location>
</feature>
<evidence type="ECO:0000313" key="2">
    <source>
        <dbReference type="EMBL" id="KAJ4426483.1"/>
    </source>
</evidence>